<organism evidence="2 3">
    <name type="scientific">Thalassiosira oceanica</name>
    <name type="common">Marine diatom</name>
    <dbReference type="NCBI Taxonomy" id="159749"/>
    <lineage>
        <taxon>Eukaryota</taxon>
        <taxon>Sar</taxon>
        <taxon>Stramenopiles</taxon>
        <taxon>Ochrophyta</taxon>
        <taxon>Bacillariophyta</taxon>
        <taxon>Coscinodiscophyceae</taxon>
        <taxon>Thalassiosirophycidae</taxon>
        <taxon>Thalassiosirales</taxon>
        <taxon>Thalassiosiraceae</taxon>
        <taxon>Thalassiosira</taxon>
    </lineage>
</organism>
<sequence length="487" mass="49497">PSIEALRDAGSAMSEVCTSLAAEVADFRSKCEAQVPPGWGDGSIGVSGAEDGTGNVVIDWSGKSRFGLPYPAFDALARRYVGPRDRLMSAVFSAARRHEILGAIADGTGMLCHVPTRTVEGVSSALGATLQTFSDAVSVSGGSYFCGVFPDVDAAFGGLAPFGREKDGGEAVLAQGGGSVVVLAPPENATASQVVRRIVDMSSSPELSAPLSFGIVLSADCFVGVTAAGLGADSLRALDPRLCGERRDLISFVEGIPAGCGTVSPGSSSMLLLVQNEAGRAAYPPHAGAIEAVRAAARNDVVVVSSSASSAVGSVAGHASVNSGESSGAAAPQHPSHLGGVHGSVAGMSVGVPVGVVAERQYPTHVDASSSFSPAHRHHHQQQHAAAARQYPQEATLSSNPWEDDDPNDLRTSGHRGRLFELEGGAVDDEMHNLLPGMFDSLGMNMFGNSNGTSGNGTGDIDIEAISLLGMGLGPLTDGGGGVNRQS</sequence>
<feature type="non-terminal residue" evidence="2">
    <location>
        <position position="1"/>
    </location>
</feature>
<evidence type="ECO:0000313" key="2">
    <source>
        <dbReference type="EMBL" id="EJK45188.1"/>
    </source>
</evidence>
<evidence type="ECO:0000256" key="1">
    <source>
        <dbReference type="SAM" id="MobiDB-lite"/>
    </source>
</evidence>
<feature type="region of interest" description="Disordered" evidence="1">
    <location>
        <begin position="318"/>
        <end position="344"/>
    </location>
</feature>
<comment type="caution">
    <text evidence="2">The sequence shown here is derived from an EMBL/GenBank/DDBJ whole genome shotgun (WGS) entry which is preliminary data.</text>
</comment>
<proteinExistence type="predicted"/>
<reference evidence="2 3" key="1">
    <citation type="journal article" date="2012" name="Genome Biol.">
        <title>Genome and low-iron response of an oceanic diatom adapted to chronic iron limitation.</title>
        <authorList>
            <person name="Lommer M."/>
            <person name="Specht M."/>
            <person name="Roy A.S."/>
            <person name="Kraemer L."/>
            <person name="Andreson R."/>
            <person name="Gutowska M.A."/>
            <person name="Wolf J."/>
            <person name="Bergner S.V."/>
            <person name="Schilhabel M.B."/>
            <person name="Klostermeier U.C."/>
            <person name="Beiko R.G."/>
            <person name="Rosenstiel P."/>
            <person name="Hippler M."/>
            <person name="Laroche J."/>
        </authorList>
    </citation>
    <scope>NUCLEOTIDE SEQUENCE [LARGE SCALE GENOMIC DNA]</scope>
    <source>
        <strain evidence="2 3">CCMP1005</strain>
    </source>
</reference>
<evidence type="ECO:0000313" key="3">
    <source>
        <dbReference type="Proteomes" id="UP000266841"/>
    </source>
</evidence>
<keyword evidence="3" id="KW-1185">Reference proteome</keyword>
<dbReference type="AlphaFoldDB" id="K0QZT5"/>
<name>K0QZT5_THAOC</name>
<protein>
    <submittedName>
        <fullName evidence="2">Uncharacterized protein</fullName>
    </submittedName>
</protein>
<accession>K0QZT5</accession>
<gene>
    <name evidence="2" type="ORF">THAOC_36206</name>
</gene>
<feature type="region of interest" description="Disordered" evidence="1">
    <location>
        <begin position="366"/>
        <end position="413"/>
    </location>
</feature>
<dbReference type="EMBL" id="AGNL01048707">
    <property type="protein sequence ID" value="EJK45188.1"/>
    <property type="molecule type" value="Genomic_DNA"/>
</dbReference>
<dbReference type="Proteomes" id="UP000266841">
    <property type="component" value="Unassembled WGS sequence"/>
</dbReference>